<dbReference type="EMBL" id="FXBM01000001">
    <property type="protein sequence ID" value="SMH28022.1"/>
    <property type="molecule type" value="Genomic_DNA"/>
</dbReference>
<protein>
    <submittedName>
        <fullName evidence="2">NIPSNAP protein</fullName>
    </submittedName>
</protein>
<feature type="region of interest" description="Disordered" evidence="1">
    <location>
        <begin position="1"/>
        <end position="26"/>
    </location>
</feature>
<dbReference type="Proteomes" id="UP000193711">
    <property type="component" value="Unassembled WGS sequence"/>
</dbReference>
<evidence type="ECO:0000256" key="1">
    <source>
        <dbReference type="SAM" id="MobiDB-lite"/>
    </source>
</evidence>
<evidence type="ECO:0000313" key="3">
    <source>
        <dbReference type="Proteomes" id="UP000193711"/>
    </source>
</evidence>
<keyword evidence="3" id="KW-1185">Reference proteome</keyword>
<proteinExistence type="predicted"/>
<dbReference type="Gene3D" id="3.30.70.100">
    <property type="match status" value="1"/>
</dbReference>
<reference evidence="3" key="1">
    <citation type="submission" date="2017-04" db="EMBL/GenBank/DDBJ databases">
        <authorList>
            <person name="Varghese N."/>
            <person name="Submissions S."/>
        </authorList>
    </citation>
    <scope>NUCLEOTIDE SEQUENCE [LARGE SCALE GENOMIC DNA]</scope>
    <source>
        <strain evidence="3">VKM Ac-2121</strain>
    </source>
</reference>
<organism evidence="2 3">
    <name type="scientific">Rathayibacter oskolensis</name>
    <dbReference type="NCBI Taxonomy" id="1891671"/>
    <lineage>
        <taxon>Bacteria</taxon>
        <taxon>Bacillati</taxon>
        <taxon>Actinomycetota</taxon>
        <taxon>Actinomycetes</taxon>
        <taxon>Micrococcales</taxon>
        <taxon>Microbacteriaceae</taxon>
        <taxon>Rathayibacter</taxon>
    </lineage>
</organism>
<dbReference type="AlphaFoldDB" id="A0A1X7MT82"/>
<sequence>MLAHPEERSAGAPLPAARSGSVDGMSDAAETRTIQLRRYELVDGVMDDFLAWYTAKIIPAREAHGFRIEFAYADREVNEFIWAVSAPGDADAYAEIEKTYLASPEREAAFAGEPVRVAVHHVRLIERIV</sequence>
<accession>A0A1X7MT82</accession>
<evidence type="ECO:0000313" key="2">
    <source>
        <dbReference type="EMBL" id="SMH28022.1"/>
    </source>
</evidence>
<name>A0A1X7MT82_9MICO</name>
<gene>
    <name evidence="2" type="ORF">SAMN06295885_0083</name>
</gene>